<accession>A0A223KP09</accession>
<reference evidence="1 2" key="1">
    <citation type="submission" date="2016-12" db="EMBL/GenBank/DDBJ databases">
        <title>The whole genome sequencing and assembly of Bacillus cohnii DSM 6307T strain.</title>
        <authorList>
            <person name="Lee Y.-J."/>
            <person name="Yi H."/>
            <person name="Bahn Y.-S."/>
            <person name="Kim J.F."/>
            <person name="Lee D.-W."/>
        </authorList>
    </citation>
    <scope>NUCLEOTIDE SEQUENCE [LARGE SCALE GENOMIC DNA]</scope>
    <source>
        <strain evidence="1 2">DSM 6307</strain>
    </source>
</reference>
<proteinExistence type="predicted"/>
<keyword evidence="2" id="KW-1185">Reference proteome</keyword>
<gene>
    <name evidence="1" type="ORF">BC6307_07510</name>
</gene>
<name>A0A223KP09_9BACI</name>
<dbReference type="AlphaFoldDB" id="A0A223KP09"/>
<dbReference type="EMBL" id="CP018866">
    <property type="protein sequence ID" value="AST91136.1"/>
    <property type="molecule type" value="Genomic_DNA"/>
</dbReference>
<organism evidence="1 2">
    <name type="scientific">Sutcliffiella cohnii</name>
    <dbReference type="NCBI Taxonomy" id="33932"/>
    <lineage>
        <taxon>Bacteria</taxon>
        <taxon>Bacillati</taxon>
        <taxon>Bacillota</taxon>
        <taxon>Bacilli</taxon>
        <taxon>Bacillales</taxon>
        <taxon>Bacillaceae</taxon>
        <taxon>Sutcliffiella</taxon>
    </lineage>
</organism>
<evidence type="ECO:0000313" key="2">
    <source>
        <dbReference type="Proteomes" id="UP000215224"/>
    </source>
</evidence>
<protein>
    <submittedName>
        <fullName evidence="1">Uncharacterized protein</fullName>
    </submittedName>
</protein>
<dbReference type="KEGG" id="bcoh:BC6307_07510"/>
<sequence>MFVHMKKGGGMVHNIIDNEREGHEWLLVLVVIASFLTFRKINKLEKYKSKLYGRFKFFSRHL</sequence>
<evidence type="ECO:0000313" key="1">
    <source>
        <dbReference type="EMBL" id="AST91136.1"/>
    </source>
</evidence>
<dbReference type="Proteomes" id="UP000215224">
    <property type="component" value="Chromosome"/>
</dbReference>